<keyword evidence="1" id="KW-0472">Membrane</keyword>
<organism evidence="2 3">
    <name type="scientific">Acinetobacter sichuanensis</name>
    <dbReference type="NCBI Taxonomy" id="2136183"/>
    <lineage>
        <taxon>Bacteria</taxon>
        <taxon>Pseudomonadati</taxon>
        <taxon>Pseudomonadota</taxon>
        <taxon>Gammaproteobacteria</taxon>
        <taxon>Moraxellales</taxon>
        <taxon>Moraxellaceae</taxon>
        <taxon>Acinetobacter</taxon>
    </lineage>
</organism>
<keyword evidence="3" id="KW-1185">Reference proteome</keyword>
<proteinExistence type="predicted"/>
<evidence type="ECO:0000256" key="1">
    <source>
        <dbReference type="SAM" id="Phobius"/>
    </source>
</evidence>
<accession>A0ABV7BFD0</accession>
<gene>
    <name evidence="2" type="ORF">ACFODO_09745</name>
</gene>
<dbReference type="EMBL" id="JBHRSF010000031">
    <property type="protein sequence ID" value="MFC2995546.1"/>
    <property type="molecule type" value="Genomic_DNA"/>
</dbReference>
<keyword evidence="1" id="KW-0812">Transmembrane</keyword>
<sequence length="185" mass="21996">MNNQVSIQKSNTQLSINIYMNGSRFKSSILFIRLFMIFWFFISVAITSTQLQPHHFNEQIPLILWLLVSTLIIGLNFYFIAWLKNTHEELIFNSDYLIFKKHLPFNQSSEYKINLIDFKKLHYQAWENPWRGVNLPSPSKGNIHFRAKYNLKHSFGINLSEDEANSIILNINQWFESHHLHLERA</sequence>
<feature type="transmembrane region" description="Helical" evidence="1">
    <location>
        <begin position="30"/>
        <end position="51"/>
    </location>
</feature>
<keyword evidence="1" id="KW-1133">Transmembrane helix</keyword>
<reference evidence="3" key="1">
    <citation type="journal article" date="2019" name="Int. J. Syst. Evol. Microbiol.">
        <title>The Global Catalogue of Microorganisms (GCM) 10K type strain sequencing project: providing services to taxonomists for standard genome sequencing and annotation.</title>
        <authorList>
            <consortium name="The Broad Institute Genomics Platform"/>
            <consortium name="The Broad Institute Genome Sequencing Center for Infectious Disease"/>
            <person name="Wu L."/>
            <person name="Ma J."/>
        </authorList>
    </citation>
    <scope>NUCLEOTIDE SEQUENCE [LARGE SCALE GENOMIC DNA]</scope>
    <source>
        <strain evidence="3">KCTC 62575</strain>
    </source>
</reference>
<name>A0ABV7BFD0_9GAMM</name>
<evidence type="ECO:0000313" key="2">
    <source>
        <dbReference type="EMBL" id="MFC2995546.1"/>
    </source>
</evidence>
<comment type="caution">
    <text evidence="2">The sequence shown here is derived from an EMBL/GenBank/DDBJ whole genome shotgun (WGS) entry which is preliminary data.</text>
</comment>
<dbReference type="RefSeq" id="WP_147305721.1">
    <property type="nucleotide sequence ID" value="NZ_JBHRSF010000031.1"/>
</dbReference>
<evidence type="ECO:0000313" key="3">
    <source>
        <dbReference type="Proteomes" id="UP001595455"/>
    </source>
</evidence>
<protein>
    <submittedName>
        <fullName evidence="2">Uncharacterized protein</fullName>
    </submittedName>
</protein>
<dbReference type="Proteomes" id="UP001595455">
    <property type="component" value="Unassembled WGS sequence"/>
</dbReference>
<feature type="transmembrane region" description="Helical" evidence="1">
    <location>
        <begin position="63"/>
        <end position="83"/>
    </location>
</feature>